<accession>A0A428YM38</accession>
<dbReference type="OrthoDB" id="4499135at2"/>
<reference evidence="1 2" key="1">
    <citation type="submission" date="2018-05" db="EMBL/GenBank/DDBJ databases">
        <title>Evolution of GPA BGCs.</title>
        <authorList>
            <person name="Waglechner N."/>
            <person name="Wright G.D."/>
        </authorList>
    </citation>
    <scope>NUCLEOTIDE SEQUENCE [LARGE SCALE GENOMIC DNA]</scope>
    <source>
        <strain evidence="1 2">A82846</strain>
    </source>
</reference>
<gene>
    <name evidence="1" type="ORF">DMH04_46340</name>
</gene>
<protein>
    <recommendedName>
        <fullName evidence="3">Zinc carboxypeptidase</fullName>
    </recommendedName>
</protein>
<dbReference type="RefSeq" id="WP_051795557.1">
    <property type="nucleotide sequence ID" value="NZ_QHKI01000072.1"/>
</dbReference>
<dbReference type="AlphaFoldDB" id="A0A428YM38"/>
<dbReference type="EMBL" id="QHKI01000072">
    <property type="protein sequence ID" value="RSM69031.1"/>
    <property type="molecule type" value="Genomic_DNA"/>
</dbReference>
<organism evidence="1 2">
    <name type="scientific">Kibdelosporangium aridum</name>
    <dbReference type="NCBI Taxonomy" id="2030"/>
    <lineage>
        <taxon>Bacteria</taxon>
        <taxon>Bacillati</taxon>
        <taxon>Actinomycetota</taxon>
        <taxon>Actinomycetes</taxon>
        <taxon>Pseudonocardiales</taxon>
        <taxon>Pseudonocardiaceae</taxon>
        <taxon>Kibdelosporangium</taxon>
    </lineage>
</organism>
<dbReference type="SUPFAM" id="SSF53187">
    <property type="entry name" value="Zn-dependent exopeptidases"/>
    <property type="match status" value="1"/>
</dbReference>
<evidence type="ECO:0000313" key="2">
    <source>
        <dbReference type="Proteomes" id="UP000287547"/>
    </source>
</evidence>
<name>A0A428YM38_KIBAR</name>
<dbReference type="Gene3D" id="3.40.630.10">
    <property type="entry name" value="Zn peptidases"/>
    <property type="match status" value="1"/>
</dbReference>
<dbReference type="Proteomes" id="UP000287547">
    <property type="component" value="Unassembled WGS sequence"/>
</dbReference>
<evidence type="ECO:0008006" key="3">
    <source>
        <dbReference type="Google" id="ProtNLM"/>
    </source>
</evidence>
<evidence type="ECO:0000313" key="1">
    <source>
        <dbReference type="EMBL" id="RSM69031.1"/>
    </source>
</evidence>
<comment type="caution">
    <text evidence="1">The sequence shown here is derived from an EMBL/GenBank/DDBJ whole genome shotgun (WGS) entry which is preliminary data.</text>
</comment>
<sequence length="391" mass="42727">MTHGFPGPDEVAARLANFGEPRLIGTSRLGEPITMVSIGNGPRNALVFAGPHPNEPIGFLTVLSLAEFVRENDLGHTWHIIGCVDPDGARLNESWYAGPLDRERYLRGFYRPPFHEQVEWTFPDGLPETRALKNVIDEVRPDLLCSLHNGELGGVFYYLSEDRPRLADTLAHLPTGIPLHVGEAELPGTRRIRPGVFVFPGLAAVNQAVPGMSSVHYASQYGTFSLVIEVPLWSDERSTDTSGSGEQRADVLARVADMIEDVDRMPDLPVDDFVVQDSPFLRSYAESRPAAAKLAGVLRAHQPEGEATVAERFGYNETAHMIRLRACTTALRILDGELGVGNHRAGVRTARKAFAELFDAWLAEEGAVAQPIPSDLLVRAQLDAILSAAKS</sequence>
<proteinExistence type="predicted"/>